<keyword evidence="2" id="KW-0732">Signal</keyword>
<dbReference type="PANTHER" id="PTHR11802">
    <property type="entry name" value="SERINE PROTEASE FAMILY S10 SERINE CARBOXYPEPTIDASE"/>
    <property type="match status" value="1"/>
</dbReference>
<sequence>MWMEWVWLICIFLGKNAAVEGAPEYAKIKNLPNLQFSPTFEQYSGYLPVNNGNQLFYWLTMAYENASTAPTLLYLNGGPGCSSMQGLLVEMGPFRILNYGAKVVENKYAWNRYANVLYLDAPAGVGYSLNLHKNYTFTDSQVASDNHDALKAFFTLFPELKRNAFFIGGESYAG</sequence>
<keyword evidence="2" id="KW-0121">Carboxypeptidase</keyword>
<dbReference type="EC" id="3.4.16.-" evidence="2"/>
<dbReference type="WBParaSite" id="PSU_v2.g14091.t1">
    <property type="protein sequence ID" value="PSU_v2.g14091.t1"/>
    <property type="gene ID" value="PSU_v2.g14091"/>
</dbReference>
<dbReference type="SUPFAM" id="SSF53474">
    <property type="entry name" value="alpha/beta-Hydrolases"/>
    <property type="match status" value="1"/>
</dbReference>
<protein>
    <recommendedName>
        <fullName evidence="2">Carboxypeptidase</fullName>
        <ecNumber evidence="2">3.4.16.-</ecNumber>
    </recommendedName>
</protein>
<dbReference type="PRINTS" id="PR00724">
    <property type="entry name" value="CRBOXYPTASEC"/>
</dbReference>
<feature type="chain" id="PRO_5038164270" description="Carboxypeptidase" evidence="2">
    <location>
        <begin position="19"/>
        <end position="174"/>
    </location>
</feature>
<dbReference type="AlphaFoldDB" id="A0A914Y4D9"/>
<organism evidence="3 4">
    <name type="scientific">Panagrolaimus superbus</name>
    <dbReference type="NCBI Taxonomy" id="310955"/>
    <lineage>
        <taxon>Eukaryota</taxon>
        <taxon>Metazoa</taxon>
        <taxon>Ecdysozoa</taxon>
        <taxon>Nematoda</taxon>
        <taxon>Chromadorea</taxon>
        <taxon>Rhabditida</taxon>
        <taxon>Tylenchina</taxon>
        <taxon>Panagrolaimomorpha</taxon>
        <taxon>Panagrolaimoidea</taxon>
        <taxon>Panagrolaimidae</taxon>
        <taxon>Panagrolaimus</taxon>
    </lineage>
</organism>
<keyword evidence="2" id="KW-0645">Protease</keyword>
<dbReference type="Pfam" id="PF00450">
    <property type="entry name" value="Peptidase_S10"/>
    <property type="match status" value="1"/>
</dbReference>
<reference evidence="4" key="1">
    <citation type="submission" date="2022-11" db="UniProtKB">
        <authorList>
            <consortium name="WormBaseParasite"/>
        </authorList>
    </citation>
    <scope>IDENTIFICATION</scope>
</reference>
<dbReference type="InterPro" id="IPR018202">
    <property type="entry name" value="Ser_caboxypep_ser_AS"/>
</dbReference>
<evidence type="ECO:0000256" key="2">
    <source>
        <dbReference type="RuleBase" id="RU361156"/>
    </source>
</evidence>
<accession>A0A914Y4D9</accession>
<dbReference type="GO" id="GO:0006508">
    <property type="term" value="P:proteolysis"/>
    <property type="evidence" value="ECO:0007669"/>
    <property type="project" value="UniProtKB-KW"/>
</dbReference>
<feature type="signal peptide" evidence="2">
    <location>
        <begin position="1"/>
        <end position="18"/>
    </location>
</feature>
<dbReference type="InterPro" id="IPR029058">
    <property type="entry name" value="AB_hydrolase_fold"/>
</dbReference>
<keyword evidence="3" id="KW-1185">Reference proteome</keyword>
<comment type="similarity">
    <text evidence="1 2">Belongs to the peptidase S10 family.</text>
</comment>
<dbReference type="GO" id="GO:0004185">
    <property type="term" value="F:serine-type carboxypeptidase activity"/>
    <property type="evidence" value="ECO:0007669"/>
    <property type="project" value="UniProtKB-UniRule"/>
</dbReference>
<dbReference type="Proteomes" id="UP000887577">
    <property type="component" value="Unplaced"/>
</dbReference>
<dbReference type="PANTHER" id="PTHR11802:SF201">
    <property type="entry name" value="CARBOXYPEPTIDASE"/>
    <property type="match status" value="1"/>
</dbReference>
<proteinExistence type="inferred from homology"/>
<dbReference type="Gene3D" id="3.40.50.1820">
    <property type="entry name" value="alpha/beta hydrolase"/>
    <property type="match status" value="1"/>
</dbReference>
<evidence type="ECO:0000313" key="4">
    <source>
        <dbReference type="WBParaSite" id="PSU_v2.g14091.t1"/>
    </source>
</evidence>
<dbReference type="PROSITE" id="PS00131">
    <property type="entry name" value="CARBOXYPEPT_SER_SER"/>
    <property type="match status" value="1"/>
</dbReference>
<name>A0A914Y4D9_9BILA</name>
<keyword evidence="2" id="KW-0378">Hydrolase</keyword>
<dbReference type="InterPro" id="IPR001563">
    <property type="entry name" value="Peptidase_S10"/>
</dbReference>
<evidence type="ECO:0000313" key="3">
    <source>
        <dbReference type="Proteomes" id="UP000887577"/>
    </source>
</evidence>
<evidence type="ECO:0000256" key="1">
    <source>
        <dbReference type="ARBA" id="ARBA00009431"/>
    </source>
</evidence>